<reference evidence="2 3" key="1">
    <citation type="submission" date="2019-10" db="EMBL/GenBank/DDBJ databases">
        <authorList>
            <person name="Palmer J.M."/>
        </authorList>
    </citation>
    <scope>NUCLEOTIDE SEQUENCE [LARGE SCALE GENOMIC DNA]</scope>
    <source>
        <strain evidence="2 3">TWF696</strain>
    </source>
</reference>
<evidence type="ECO:0000256" key="1">
    <source>
        <dbReference type="SAM" id="MobiDB-lite"/>
    </source>
</evidence>
<feature type="region of interest" description="Disordered" evidence="1">
    <location>
        <begin position="1"/>
        <end position="117"/>
    </location>
</feature>
<proteinExistence type="predicted"/>
<protein>
    <submittedName>
        <fullName evidence="2">Uncharacterized protein</fullName>
    </submittedName>
</protein>
<dbReference type="AlphaFoldDB" id="A0AAV9ULQ1"/>
<feature type="compositionally biased region" description="Basic and acidic residues" evidence="1">
    <location>
        <begin position="107"/>
        <end position="117"/>
    </location>
</feature>
<feature type="compositionally biased region" description="Basic and acidic residues" evidence="1">
    <location>
        <begin position="1"/>
        <end position="12"/>
    </location>
</feature>
<evidence type="ECO:0000313" key="3">
    <source>
        <dbReference type="Proteomes" id="UP001375240"/>
    </source>
</evidence>
<feature type="compositionally biased region" description="Basic and acidic residues" evidence="1">
    <location>
        <begin position="21"/>
        <end position="42"/>
    </location>
</feature>
<name>A0AAV9ULQ1_9PEZI</name>
<accession>A0AAV9ULQ1</accession>
<comment type="caution">
    <text evidence="2">The sequence shown here is derived from an EMBL/GenBank/DDBJ whole genome shotgun (WGS) entry which is preliminary data.</text>
</comment>
<dbReference type="EMBL" id="JAVHNQ010000007">
    <property type="protein sequence ID" value="KAK6341418.1"/>
    <property type="molecule type" value="Genomic_DNA"/>
</dbReference>
<dbReference type="Proteomes" id="UP001375240">
    <property type="component" value="Unassembled WGS sequence"/>
</dbReference>
<organism evidence="2 3">
    <name type="scientific">Orbilia brochopaga</name>
    <dbReference type="NCBI Taxonomy" id="3140254"/>
    <lineage>
        <taxon>Eukaryota</taxon>
        <taxon>Fungi</taxon>
        <taxon>Dikarya</taxon>
        <taxon>Ascomycota</taxon>
        <taxon>Pezizomycotina</taxon>
        <taxon>Orbiliomycetes</taxon>
        <taxon>Orbiliales</taxon>
        <taxon>Orbiliaceae</taxon>
        <taxon>Orbilia</taxon>
    </lineage>
</organism>
<sequence length="245" mass="27875">MSDDQNTRKREYVISSDEESGEKTTTKPKAEPEVKTTNEVKKTSGVRKRQTPKRSLVPSPPWFSGSNQRISKIGDSDYSHTLPSPGGSPALSHTSRLSKRSIPTEADLERGSPNDHVKKLGNKVKLQVRATMATKNRIRVGIRVEILEDYPLPAAVPPRQQPLMIASITGLPRPRIHGQCHTSRDGRRWRQVIHEHIWHQMEADFGFHSPTLMPIMPGYNLQDLLSTVILRPYDRQITRRHKFEI</sequence>
<gene>
    <name evidence="2" type="ORF">TWF696_008494</name>
</gene>
<keyword evidence="3" id="KW-1185">Reference proteome</keyword>
<evidence type="ECO:0000313" key="2">
    <source>
        <dbReference type="EMBL" id="KAK6341418.1"/>
    </source>
</evidence>